<dbReference type="PIRSF" id="PIRSF001220">
    <property type="entry name" value="L-ASNase_gatD"/>
    <property type="match status" value="1"/>
</dbReference>
<evidence type="ECO:0000256" key="5">
    <source>
        <dbReference type="SAM" id="SignalP"/>
    </source>
</evidence>
<evidence type="ECO:0000256" key="2">
    <source>
        <dbReference type="ARBA" id="ARBA00022801"/>
    </source>
</evidence>
<dbReference type="OrthoDB" id="9788068at2"/>
<feature type="domain" description="Asparaginase/glutaminase C-terminal" evidence="7">
    <location>
        <begin position="248"/>
        <end position="355"/>
    </location>
</feature>
<name>A0A290QET1_9BACT</name>
<dbReference type="InterPro" id="IPR004550">
    <property type="entry name" value="AsnASE_II"/>
</dbReference>
<dbReference type="InterPro" id="IPR027474">
    <property type="entry name" value="L-asparaginase_N"/>
</dbReference>
<feature type="chain" id="PRO_5013013386" evidence="5">
    <location>
        <begin position="27"/>
        <end position="358"/>
    </location>
</feature>
<dbReference type="PANTHER" id="PTHR11707">
    <property type="entry name" value="L-ASPARAGINASE"/>
    <property type="match status" value="1"/>
</dbReference>
<dbReference type="PROSITE" id="PS51732">
    <property type="entry name" value="ASN_GLN_ASE_3"/>
    <property type="match status" value="1"/>
</dbReference>
<feature type="active site" description="O-isoaspartyl threonine intermediate" evidence="3">
    <location>
        <position position="38"/>
    </location>
</feature>
<dbReference type="Proteomes" id="UP000217265">
    <property type="component" value="Chromosome"/>
</dbReference>
<dbReference type="NCBIfam" id="TIGR00520">
    <property type="entry name" value="asnASE_II"/>
    <property type="match status" value="1"/>
</dbReference>
<comment type="similarity">
    <text evidence="1 4">Belongs to the asparaginase 1 family.</text>
</comment>
<dbReference type="CDD" id="cd08964">
    <property type="entry name" value="L-asparaginase_II"/>
    <property type="match status" value="1"/>
</dbReference>
<dbReference type="InterPro" id="IPR040919">
    <property type="entry name" value="Asparaginase_C"/>
</dbReference>
<dbReference type="InterPro" id="IPR006034">
    <property type="entry name" value="Asparaginase/glutaminase-like"/>
</dbReference>
<protein>
    <submittedName>
        <fullName evidence="8">L-asparaginase</fullName>
    </submittedName>
</protein>
<evidence type="ECO:0000256" key="3">
    <source>
        <dbReference type="PIRSR" id="PIRSR001220-1"/>
    </source>
</evidence>
<dbReference type="Gene3D" id="3.40.50.40">
    <property type="match status" value="1"/>
</dbReference>
<evidence type="ECO:0000256" key="1">
    <source>
        <dbReference type="ARBA" id="ARBA00010518"/>
    </source>
</evidence>
<evidence type="ECO:0000256" key="4">
    <source>
        <dbReference type="RuleBase" id="RU004456"/>
    </source>
</evidence>
<dbReference type="EMBL" id="CP023344">
    <property type="protein sequence ID" value="ATC64776.1"/>
    <property type="molecule type" value="Genomic_DNA"/>
</dbReference>
<dbReference type="FunFam" id="3.40.50.1170:FF:000001">
    <property type="entry name" value="L-asparaginase 2"/>
    <property type="match status" value="1"/>
</dbReference>
<dbReference type="InterPro" id="IPR037152">
    <property type="entry name" value="L-asparaginase_N_sf"/>
</dbReference>
<dbReference type="RefSeq" id="WP_096056407.1">
    <property type="nucleotide sequence ID" value="NZ_CP023344.1"/>
</dbReference>
<keyword evidence="5" id="KW-0732">Signal</keyword>
<evidence type="ECO:0000313" key="8">
    <source>
        <dbReference type="EMBL" id="ATC64776.1"/>
    </source>
</evidence>
<sequence>MRKHTRLRSLFLISAAFAALTASAFAKPKVVIVSMGGTIASKASSRMNLNNYGGKGNGVAPQEWLDFLPEVQEVATVTAEDMRQPEGTVGGDTFPYLARVAKRLQELANDQSIDGIVVTHGTNTLAEAAWFMHLTVSVKKPVVFVGSQRPWSGLSGDGPMNLYNAVRIAATPEAAGMGVLHMMNDTLNGARDVTKTSAYRLETFKSPNTGPLGYADSDKVVIYNKPLRKHTSESEFNISKLPATLPSVEILYAYTESPGYLVDALVDHGVKGIIIDGTGAGSPAGGQVDAVKKAQEKGVVIVATARTRSGRVQDTPRRRESKIVPGDDLPPEKARILLMLALTKTTDLTEIQRIFDTY</sequence>
<evidence type="ECO:0000259" key="7">
    <source>
        <dbReference type="Pfam" id="PF17763"/>
    </source>
</evidence>
<dbReference type="Pfam" id="PF00710">
    <property type="entry name" value="Asparaginase"/>
    <property type="match status" value="1"/>
</dbReference>
<feature type="signal peptide" evidence="5">
    <location>
        <begin position="1"/>
        <end position="26"/>
    </location>
</feature>
<dbReference type="InterPro" id="IPR036152">
    <property type="entry name" value="Asp/glu_Ase-like_sf"/>
</dbReference>
<dbReference type="PANTHER" id="PTHR11707:SF28">
    <property type="entry name" value="60 KDA LYSOPHOSPHOLIPASE"/>
    <property type="match status" value="1"/>
</dbReference>
<dbReference type="GO" id="GO:0006528">
    <property type="term" value="P:asparagine metabolic process"/>
    <property type="evidence" value="ECO:0007669"/>
    <property type="project" value="InterPro"/>
</dbReference>
<keyword evidence="2" id="KW-0378">Hydrolase</keyword>
<dbReference type="GO" id="GO:0004067">
    <property type="term" value="F:asparaginase activity"/>
    <property type="evidence" value="ECO:0007669"/>
    <property type="project" value="UniProtKB-UniRule"/>
</dbReference>
<dbReference type="PIRSF" id="PIRSF500176">
    <property type="entry name" value="L_ASNase"/>
    <property type="match status" value="1"/>
</dbReference>
<dbReference type="KEGG" id="vbh:CMV30_12825"/>
<dbReference type="SMART" id="SM00870">
    <property type="entry name" value="Asparaginase"/>
    <property type="match status" value="1"/>
</dbReference>
<dbReference type="PRINTS" id="PR00139">
    <property type="entry name" value="ASNGLNASE"/>
</dbReference>
<dbReference type="AlphaFoldDB" id="A0A290QET1"/>
<reference evidence="8 9" key="1">
    <citation type="submission" date="2017-09" db="EMBL/GenBank/DDBJ databases">
        <title>Complete genome sequence of Verrucomicrobial strain HZ-65, isolated from freshwater.</title>
        <authorList>
            <person name="Choi A."/>
        </authorList>
    </citation>
    <scope>NUCLEOTIDE SEQUENCE [LARGE SCALE GENOMIC DNA]</scope>
    <source>
        <strain evidence="8 9">HZ-65</strain>
    </source>
</reference>
<feature type="domain" description="L-asparaginase N-terminal" evidence="6">
    <location>
        <begin position="29"/>
        <end position="226"/>
    </location>
</feature>
<dbReference type="SUPFAM" id="SSF53774">
    <property type="entry name" value="Glutaminase/Asparaginase"/>
    <property type="match status" value="1"/>
</dbReference>
<dbReference type="Pfam" id="PF17763">
    <property type="entry name" value="Asparaginase_C"/>
    <property type="match status" value="1"/>
</dbReference>
<dbReference type="Gene3D" id="3.40.50.1170">
    <property type="entry name" value="L-asparaginase, N-terminal domain"/>
    <property type="match status" value="1"/>
</dbReference>
<organism evidence="8 9">
    <name type="scientific">Nibricoccus aquaticus</name>
    <dbReference type="NCBI Taxonomy" id="2576891"/>
    <lineage>
        <taxon>Bacteria</taxon>
        <taxon>Pseudomonadati</taxon>
        <taxon>Verrucomicrobiota</taxon>
        <taxon>Opitutia</taxon>
        <taxon>Opitutales</taxon>
        <taxon>Opitutaceae</taxon>
        <taxon>Nibricoccus</taxon>
    </lineage>
</organism>
<proteinExistence type="inferred from homology"/>
<accession>A0A290QET1</accession>
<evidence type="ECO:0000313" key="9">
    <source>
        <dbReference type="Proteomes" id="UP000217265"/>
    </source>
</evidence>
<keyword evidence="9" id="KW-1185">Reference proteome</keyword>
<gene>
    <name evidence="8" type="ORF">CMV30_12825</name>
</gene>
<evidence type="ECO:0000259" key="6">
    <source>
        <dbReference type="Pfam" id="PF00710"/>
    </source>
</evidence>
<dbReference type="InterPro" id="IPR027473">
    <property type="entry name" value="L-asparaginase_C"/>
</dbReference>